<reference evidence="10" key="1">
    <citation type="submission" date="2017-05" db="EMBL/GenBank/DDBJ databases">
        <title>Complete and WGS of Bordetella genogroups.</title>
        <authorList>
            <person name="Spilker T."/>
            <person name="Lipuma J."/>
        </authorList>
    </citation>
    <scope>NUCLEOTIDE SEQUENCE [LARGE SCALE GENOMIC DNA]</scope>
    <source>
        <strain evidence="10">AU16122</strain>
    </source>
</reference>
<protein>
    <submittedName>
        <fullName evidence="9">Peptide ABC transporter permease</fullName>
    </submittedName>
</protein>
<evidence type="ECO:0000259" key="8">
    <source>
        <dbReference type="PROSITE" id="PS50928"/>
    </source>
</evidence>
<evidence type="ECO:0000313" key="9">
    <source>
        <dbReference type="EMBL" id="OZI34792.1"/>
    </source>
</evidence>
<evidence type="ECO:0000256" key="1">
    <source>
        <dbReference type="ARBA" id="ARBA00004651"/>
    </source>
</evidence>
<keyword evidence="4 7" id="KW-0812">Transmembrane</keyword>
<feature type="transmembrane region" description="Helical" evidence="7">
    <location>
        <begin position="87"/>
        <end position="106"/>
    </location>
</feature>
<feature type="domain" description="ABC transmembrane type-1" evidence="8">
    <location>
        <begin position="83"/>
        <end position="272"/>
    </location>
</feature>
<sequence>MPDHAGPSQGRSLLRGKSRITGLHVGLGLLLLVLLVAAIGPVISPYPMDATSLAQRLAPPDAAHWLGTDEFGRDVLSRLLNGARSSLAMGFGATAFSILAGVPLGLSAGYFKGRVDDLIMRAVDVMISVPPVILGLLILSITTPSLWKTTLAVGLVYVPIMVRLTRSVTLEVCGEEYVQSARARAERTSYILFSEILPNAWPAIIVESSLRVTFAILLGAALSFLGLGVQPPASDWGLMIAEARPFIASAPWIACAPGIALCVTVMAINLIGDGLRERLDPRLRRSRA</sequence>
<proteinExistence type="inferred from homology"/>
<evidence type="ECO:0000256" key="5">
    <source>
        <dbReference type="ARBA" id="ARBA00022989"/>
    </source>
</evidence>
<dbReference type="PANTHER" id="PTHR43386:SF25">
    <property type="entry name" value="PEPTIDE ABC TRANSPORTER PERMEASE PROTEIN"/>
    <property type="match status" value="1"/>
</dbReference>
<dbReference type="Proteomes" id="UP000216020">
    <property type="component" value="Unassembled WGS sequence"/>
</dbReference>
<keyword evidence="3" id="KW-1003">Cell membrane</keyword>
<evidence type="ECO:0000256" key="7">
    <source>
        <dbReference type="RuleBase" id="RU363032"/>
    </source>
</evidence>
<accession>A0A261SCT7</accession>
<dbReference type="EMBL" id="NEVM01000002">
    <property type="protein sequence ID" value="OZI34792.1"/>
    <property type="molecule type" value="Genomic_DNA"/>
</dbReference>
<evidence type="ECO:0000313" key="10">
    <source>
        <dbReference type="Proteomes" id="UP000216020"/>
    </source>
</evidence>
<feature type="transmembrane region" description="Helical" evidence="7">
    <location>
        <begin position="212"/>
        <end position="230"/>
    </location>
</feature>
<evidence type="ECO:0000256" key="3">
    <source>
        <dbReference type="ARBA" id="ARBA00022475"/>
    </source>
</evidence>
<keyword evidence="2 7" id="KW-0813">Transport</keyword>
<dbReference type="RefSeq" id="WP_094853784.1">
    <property type="nucleotide sequence ID" value="NZ_NEVM01000002.1"/>
</dbReference>
<keyword evidence="6 7" id="KW-0472">Membrane</keyword>
<dbReference type="InterPro" id="IPR050366">
    <property type="entry name" value="BP-dependent_transpt_permease"/>
</dbReference>
<dbReference type="PROSITE" id="PS50928">
    <property type="entry name" value="ABC_TM1"/>
    <property type="match status" value="1"/>
</dbReference>
<dbReference type="AlphaFoldDB" id="A0A261SCT7"/>
<dbReference type="GO" id="GO:0005886">
    <property type="term" value="C:plasma membrane"/>
    <property type="evidence" value="ECO:0007669"/>
    <property type="project" value="UniProtKB-SubCell"/>
</dbReference>
<evidence type="ECO:0000256" key="6">
    <source>
        <dbReference type="ARBA" id="ARBA00023136"/>
    </source>
</evidence>
<dbReference type="Gene3D" id="1.10.3720.10">
    <property type="entry name" value="MetI-like"/>
    <property type="match status" value="1"/>
</dbReference>
<dbReference type="PANTHER" id="PTHR43386">
    <property type="entry name" value="OLIGOPEPTIDE TRANSPORT SYSTEM PERMEASE PROTEIN APPC"/>
    <property type="match status" value="1"/>
</dbReference>
<keyword evidence="10" id="KW-1185">Reference proteome</keyword>
<dbReference type="SUPFAM" id="SSF161098">
    <property type="entry name" value="MetI-like"/>
    <property type="match status" value="1"/>
</dbReference>
<dbReference type="OrthoDB" id="9783218at2"/>
<dbReference type="GO" id="GO:0055085">
    <property type="term" value="P:transmembrane transport"/>
    <property type="evidence" value="ECO:0007669"/>
    <property type="project" value="InterPro"/>
</dbReference>
<dbReference type="InterPro" id="IPR000515">
    <property type="entry name" value="MetI-like"/>
</dbReference>
<comment type="subcellular location">
    <subcellularLocation>
        <location evidence="1 7">Cell membrane</location>
        <topology evidence="1 7">Multi-pass membrane protein</topology>
    </subcellularLocation>
</comment>
<dbReference type="InterPro" id="IPR025966">
    <property type="entry name" value="OppC_N"/>
</dbReference>
<comment type="similarity">
    <text evidence="7">Belongs to the binding-protein-dependent transport system permease family.</text>
</comment>
<feature type="transmembrane region" description="Helical" evidence="7">
    <location>
        <begin position="250"/>
        <end position="272"/>
    </location>
</feature>
<dbReference type="CDD" id="cd06261">
    <property type="entry name" value="TM_PBP2"/>
    <property type="match status" value="1"/>
</dbReference>
<dbReference type="InterPro" id="IPR035906">
    <property type="entry name" value="MetI-like_sf"/>
</dbReference>
<feature type="transmembrane region" description="Helical" evidence="7">
    <location>
        <begin position="21"/>
        <end position="43"/>
    </location>
</feature>
<organism evidence="9 10">
    <name type="scientific">Bordetella genomosp. 10</name>
    <dbReference type="NCBI Taxonomy" id="1416804"/>
    <lineage>
        <taxon>Bacteria</taxon>
        <taxon>Pseudomonadati</taxon>
        <taxon>Pseudomonadota</taxon>
        <taxon>Betaproteobacteria</taxon>
        <taxon>Burkholderiales</taxon>
        <taxon>Alcaligenaceae</taxon>
        <taxon>Bordetella</taxon>
    </lineage>
</organism>
<gene>
    <name evidence="9" type="ORF">CAL29_15095</name>
</gene>
<name>A0A261SCT7_9BORD</name>
<evidence type="ECO:0000256" key="2">
    <source>
        <dbReference type="ARBA" id="ARBA00022448"/>
    </source>
</evidence>
<dbReference type="Pfam" id="PF00528">
    <property type="entry name" value="BPD_transp_1"/>
    <property type="match status" value="1"/>
</dbReference>
<comment type="caution">
    <text evidence="9">The sequence shown here is derived from an EMBL/GenBank/DDBJ whole genome shotgun (WGS) entry which is preliminary data.</text>
</comment>
<keyword evidence="5 7" id="KW-1133">Transmembrane helix</keyword>
<dbReference type="Pfam" id="PF12911">
    <property type="entry name" value="OppC_N"/>
    <property type="match status" value="1"/>
</dbReference>
<evidence type="ECO:0000256" key="4">
    <source>
        <dbReference type="ARBA" id="ARBA00022692"/>
    </source>
</evidence>